<proteinExistence type="predicted"/>
<keyword evidence="10" id="KW-0732">Signal</keyword>
<dbReference type="Gene3D" id="1.25.40.10">
    <property type="entry name" value="Tetratricopeptide repeat domain"/>
    <property type="match status" value="1"/>
</dbReference>
<sequence length="393" mass="42833">MRLQVAESVLVLVSLVAATTLSTTQAFVLPNPASCSGTALSMANGEKRQKLRSFVSRKILRRDPSTSSGSTMPSLVQENDKATDEQVKVEVKQPELIEALTEATTPSTSITVASSGGENPSQKLLTGKWQIVPRRTQDYSLLDALAELDIEVSTTTASTTTTSTHTAKSTSTTTSTSSSDVTSQIDDLFTTGKPQQALDLIQSNPDYEKDAELYWRYVKAHYELFATSQDKAAQEDYLRKGIDAATKGLDATQFPNNGYLLKWKAILLGKLGSFQPTKEKMQNSFLIQSSLQKAQQQLPEDASIRQALGEWCFKVAGISFVERQVASVLFGQPPQSTYAQALDYFQQAFELKPTLVAATKIAETYAKMGQNDDAKTWQQTAESLSSSSSSSSN</sequence>
<protein>
    <recommendedName>
        <fullName evidence="7">Regulator of microtubule dynamics protein 1</fullName>
    </recommendedName>
    <alternativeName>
        <fullName evidence="8">Protein FAM82B</fullName>
    </alternativeName>
</protein>
<dbReference type="GO" id="GO:0008017">
    <property type="term" value="F:microtubule binding"/>
    <property type="evidence" value="ECO:0007669"/>
    <property type="project" value="TreeGrafter"/>
</dbReference>
<evidence type="ECO:0000256" key="9">
    <source>
        <dbReference type="SAM" id="MobiDB-lite"/>
    </source>
</evidence>
<evidence type="ECO:0000256" key="1">
    <source>
        <dbReference type="ARBA" id="ARBA00004245"/>
    </source>
</evidence>
<dbReference type="GO" id="GO:0097431">
    <property type="term" value="C:mitotic spindle pole"/>
    <property type="evidence" value="ECO:0007669"/>
    <property type="project" value="TreeGrafter"/>
</dbReference>
<dbReference type="OrthoDB" id="69711at2759"/>
<evidence type="ECO:0000313" key="12">
    <source>
        <dbReference type="Proteomes" id="UP001153069"/>
    </source>
</evidence>
<feature type="compositionally biased region" description="Polar residues" evidence="9">
    <location>
        <begin position="65"/>
        <end position="77"/>
    </location>
</feature>
<feature type="chain" id="PRO_5040342929" description="Regulator of microtubule dynamics protein 1" evidence="10">
    <location>
        <begin position="27"/>
        <end position="393"/>
    </location>
</feature>
<dbReference type="InterPro" id="IPR049039">
    <property type="entry name" value="RMD1-3_a_helical_rpt"/>
</dbReference>
<accession>A0A9N8H7V5</accession>
<dbReference type="InterPro" id="IPR011990">
    <property type="entry name" value="TPR-like_helical_dom_sf"/>
</dbReference>
<feature type="signal peptide" evidence="10">
    <location>
        <begin position="1"/>
        <end position="26"/>
    </location>
</feature>
<evidence type="ECO:0000256" key="7">
    <source>
        <dbReference type="ARBA" id="ARBA00039966"/>
    </source>
</evidence>
<evidence type="ECO:0000256" key="5">
    <source>
        <dbReference type="ARBA" id="ARBA00022803"/>
    </source>
</evidence>
<evidence type="ECO:0000256" key="4">
    <source>
        <dbReference type="ARBA" id="ARBA00022737"/>
    </source>
</evidence>
<dbReference type="Proteomes" id="UP001153069">
    <property type="component" value="Unassembled WGS sequence"/>
</dbReference>
<dbReference type="PANTHER" id="PTHR16056">
    <property type="entry name" value="REGULATOR OF MICROTUBULE DYNAMICS PROTEIN"/>
    <property type="match status" value="1"/>
</dbReference>
<feature type="compositionally biased region" description="Low complexity" evidence="9">
    <location>
        <begin position="383"/>
        <end position="393"/>
    </location>
</feature>
<feature type="region of interest" description="Disordered" evidence="9">
    <location>
        <begin position="156"/>
        <end position="181"/>
    </location>
</feature>
<evidence type="ECO:0000256" key="10">
    <source>
        <dbReference type="SAM" id="SignalP"/>
    </source>
</evidence>
<dbReference type="GO" id="GO:0005737">
    <property type="term" value="C:cytoplasm"/>
    <property type="evidence" value="ECO:0007669"/>
    <property type="project" value="TreeGrafter"/>
</dbReference>
<evidence type="ECO:0000256" key="2">
    <source>
        <dbReference type="ARBA" id="ARBA00011375"/>
    </source>
</evidence>
<name>A0A9N8H7V5_9STRA</name>
<dbReference type="PANTHER" id="PTHR16056:SF16">
    <property type="entry name" value="REGULATOR OF MICROTUBULE DYNAMICS PROTEIN 1"/>
    <property type="match status" value="1"/>
</dbReference>
<feature type="region of interest" description="Disordered" evidence="9">
    <location>
        <begin position="370"/>
        <end position="393"/>
    </location>
</feature>
<keyword evidence="6" id="KW-0206">Cytoskeleton</keyword>
<dbReference type="Pfam" id="PF21033">
    <property type="entry name" value="RMD1-3"/>
    <property type="match status" value="1"/>
</dbReference>
<dbReference type="AlphaFoldDB" id="A0A9N8H7V5"/>
<evidence type="ECO:0000313" key="11">
    <source>
        <dbReference type="EMBL" id="CAB9500128.1"/>
    </source>
</evidence>
<organism evidence="11 12">
    <name type="scientific">Seminavis robusta</name>
    <dbReference type="NCBI Taxonomy" id="568900"/>
    <lineage>
        <taxon>Eukaryota</taxon>
        <taxon>Sar</taxon>
        <taxon>Stramenopiles</taxon>
        <taxon>Ochrophyta</taxon>
        <taxon>Bacillariophyta</taxon>
        <taxon>Bacillariophyceae</taxon>
        <taxon>Bacillariophycidae</taxon>
        <taxon>Naviculales</taxon>
        <taxon>Naviculaceae</taxon>
        <taxon>Seminavis</taxon>
    </lineage>
</organism>
<dbReference type="SUPFAM" id="SSF48452">
    <property type="entry name" value="TPR-like"/>
    <property type="match status" value="1"/>
</dbReference>
<keyword evidence="5" id="KW-0802">TPR repeat</keyword>
<comment type="subunit">
    <text evidence="2">Interacts with microtubules.</text>
</comment>
<comment type="subcellular location">
    <subcellularLocation>
        <location evidence="1">Cytoplasm</location>
        <location evidence="1">Cytoskeleton</location>
    </subcellularLocation>
</comment>
<keyword evidence="3" id="KW-0963">Cytoplasm</keyword>
<comment type="caution">
    <text evidence="11">The sequence shown here is derived from an EMBL/GenBank/DDBJ whole genome shotgun (WGS) entry which is preliminary data.</text>
</comment>
<dbReference type="GO" id="GO:0005876">
    <property type="term" value="C:spindle microtubule"/>
    <property type="evidence" value="ECO:0007669"/>
    <property type="project" value="TreeGrafter"/>
</dbReference>
<feature type="region of interest" description="Disordered" evidence="9">
    <location>
        <begin position="62"/>
        <end position="86"/>
    </location>
</feature>
<gene>
    <name evidence="11" type="ORF">SEMRO_76_G041660.1</name>
</gene>
<evidence type="ECO:0000256" key="8">
    <source>
        <dbReference type="ARBA" id="ARBA00041958"/>
    </source>
</evidence>
<reference evidence="11" key="1">
    <citation type="submission" date="2020-06" db="EMBL/GenBank/DDBJ databases">
        <authorList>
            <consortium name="Plant Systems Biology data submission"/>
        </authorList>
    </citation>
    <scope>NUCLEOTIDE SEQUENCE</scope>
    <source>
        <strain evidence="11">D6</strain>
    </source>
</reference>
<dbReference type="EMBL" id="CAICTM010000075">
    <property type="protein sequence ID" value="CAB9500128.1"/>
    <property type="molecule type" value="Genomic_DNA"/>
</dbReference>
<keyword evidence="12" id="KW-1185">Reference proteome</keyword>
<evidence type="ECO:0000256" key="3">
    <source>
        <dbReference type="ARBA" id="ARBA00022490"/>
    </source>
</evidence>
<keyword evidence="4" id="KW-0677">Repeat</keyword>
<evidence type="ECO:0000256" key="6">
    <source>
        <dbReference type="ARBA" id="ARBA00023212"/>
    </source>
</evidence>